<feature type="domain" description="4'-phosphopantetheinyl transferase" evidence="2">
    <location>
        <begin position="88"/>
        <end position="166"/>
    </location>
</feature>
<dbReference type="EMBL" id="CAKMAB010000030">
    <property type="protein sequence ID" value="CAH1058196.1"/>
    <property type="molecule type" value="Genomic_DNA"/>
</dbReference>
<comment type="caution">
    <text evidence="3">The sequence shown here is derived from an EMBL/GenBank/DDBJ whole genome shotgun (WGS) entry which is preliminary data.</text>
</comment>
<reference evidence="3" key="1">
    <citation type="submission" date="2021-12" db="EMBL/GenBank/DDBJ databases">
        <authorList>
            <person name="Criscuolo A."/>
        </authorList>
    </citation>
    <scope>NUCLEOTIDE SEQUENCE</scope>
    <source>
        <strain evidence="3">CIP111894</strain>
    </source>
</reference>
<gene>
    <name evidence="3" type="ORF">PAECIP111894_04369</name>
</gene>
<organism evidence="3 4">
    <name type="scientific">Paenibacillus pseudetheri</name>
    <dbReference type="NCBI Taxonomy" id="2897682"/>
    <lineage>
        <taxon>Bacteria</taxon>
        <taxon>Bacillati</taxon>
        <taxon>Bacillota</taxon>
        <taxon>Bacilli</taxon>
        <taxon>Bacillales</taxon>
        <taxon>Paenibacillaceae</taxon>
        <taxon>Paenibacillus</taxon>
    </lineage>
</organism>
<dbReference type="Gene3D" id="3.90.470.20">
    <property type="entry name" value="4'-phosphopantetheinyl transferase domain"/>
    <property type="match status" value="1"/>
</dbReference>
<dbReference type="RefSeq" id="WP_234539668.1">
    <property type="nucleotide sequence ID" value="NZ_CAKMAB010000030.1"/>
</dbReference>
<dbReference type="Pfam" id="PF01648">
    <property type="entry name" value="ACPS"/>
    <property type="match status" value="1"/>
</dbReference>
<dbReference type="InterPro" id="IPR037143">
    <property type="entry name" value="4-PPantetheinyl_Trfase_dom_sf"/>
</dbReference>
<accession>A0ABM9BGZ0</accession>
<sequence>MRVTLIKMQPVSLGAQVVNFEGLKYQYTSRQFKKLRRKFLLDMLKKKYDDLVELDFVRRRISFDNQEELNYSYSLSGYNIAVIVNKSPIGIDIESYEKLRDCVLDIYASREEIEAIQSALQTDCSKQLRTFLWCSKESIGKLISVGLKDGYKAIQFSNDDGLRISSIYPALPPSIYIYYCFLPYYCVVISSFREIGGIESGDPRITSS</sequence>
<evidence type="ECO:0000313" key="3">
    <source>
        <dbReference type="EMBL" id="CAH1058196.1"/>
    </source>
</evidence>
<name>A0ABM9BGZ0_9BACL</name>
<dbReference type="InterPro" id="IPR008278">
    <property type="entry name" value="4-PPantetheinyl_Trfase_dom"/>
</dbReference>
<proteinExistence type="predicted"/>
<dbReference type="SUPFAM" id="SSF56214">
    <property type="entry name" value="4'-phosphopantetheinyl transferase"/>
    <property type="match status" value="1"/>
</dbReference>
<evidence type="ECO:0000256" key="1">
    <source>
        <dbReference type="ARBA" id="ARBA00022679"/>
    </source>
</evidence>
<protein>
    <recommendedName>
        <fullName evidence="2">4'-phosphopantetheinyl transferase domain-containing protein</fullName>
    </recommendedName>
</protein>
<keyword evidence="4" id="KW-1185">Reference proteome</keyword>
<dbReference type="Proteomes" id="UP000838749">
    <property type="component" value="Unassembled WGS sequence"/>
</dbReference>
<evidence type="ECO:0000259" key="2">
    <source>
        <dbReference type="Pfam" id="PF01648"/>
    </source>
</evidence>
<evidence type="ECO:0000313" key="4">
    <source>
        <dbReference type="Proteomes" id="UP000838749"/>
    </source>
</evidence>
<keyword evidence="1" id="KW-0808">Transferase</keyword>